<dbReference type="InterPro" id="IPR011029">
    <property type="entry name" value="DEATH-like_dom_sf"/>
</dbReference>
<dbReference type="Gene3D" id="1.10.533.10">
    <property type="entry name" value="Death Domain, Fas"/>
    <property type="match status" value="1"/>
</dbReference>
<accession>R7TCZ4</accession>
<organism evidence="2">
    <name type="scientific">Capitella teleta</name>
    <name type="common">Polychaete worm</name>
    <dbReference type="NCBI Taxonomy" id="283909"/>
    <lineage>
        <taxon>Eukaryota</taxon>
        <taxon>Metazoa</taxon>
        <taxon>Spiralia</taxon>
        <taxon>Lophotrochozoa</taxon>
        <taxon>Annelida</taxon>
        <taxon>Polychaeta</taxon>
        <taxon>Sedentaria</taxon>
        <taxon>Scolecida</taxon>
        <taxon>Capitellidae</taxon>
        <taxon>Capitella</taxon>
    </lineage>
</organism>
<dbReference type="EnsemblMetazoa" id="CapteT211636">
    <property type="protein sequence ID" value="CapteP211636"/>
    <property type="gene ID" value="CapteG211636"/>
</dbReference>
<evidence type="ECO:0000313" key="4">
    <source>
        <dbReference type="Proteomes" id="UP000014760"/>
    </source>
</evidence>
<dbReference type="HOGENOM" id="CLU_109084_0_0_1"/>
<keyword evidence="4" id="KW-1185">Reference proteome</keyword>
<dbReference type="Pfam" id="PF00619">
    <property type="entry name" value="CARD"/>
    <property type="match status" value="1"/>
</dbReference>
<dbReference type="EMBL" id="AMQN01013694">
    <property type="status" value="NOT_ANNOTATED_CDS"/>
    <property type="molecule type" value="Genomic_DNA"/>
</dbReference>
<evidence type="ECO:0000259" key="1">
    <source>
        <dbReference type="PROSITE" id="PS50209"/>
    </source>
</evidence>
<dbReference type="CDD" id="cd01671">
    <property type="entry name" value="CARD"/>
    <property type="match status" value="1"/>
</dbReference>
<sequence>MTMLSEQRKQILTEKLVKLIECIKLNGLWAHLRSHKIVTKQDEARIKLNKTSHEQVGELLDHLAKGTDRDFEAFCDCLKENNQEHVVAEFLRYSAPSPSNQDVREQLVGRYSLHLQEGETVTTSQSDFYRWIQERLGSGMFRDCRQPPQPNLPADSASIFSAELLAIYQVLTLQELT</sequence>
<dbReference type="SUPFAM" id="SSF47986">
    <property type="entry name" value="DEATH domain"/>
    <property type="match status" value="1"/>
</dbReference>
<dbReference type="InterPro" id="IPR001315">
    <property type="entry name" value="CARD"/>
</dbReference>
<name>R7TCZ4_CAPTE</name>
<dbReference type="GO" id="GO:0002020">
    <property type="term" value="F:protease binding"/>
    <property type="evidence" value="ECO:0007669"/>
    <property type="project" value="InterPro"/>
</dbReference>
<evidence type="ECO:0000313" key="3">
    <source>
        <dbReference type="EnsemblMetazoa" id="CapteP211636"/>
    </source>
</evidence>
<reference evidence="2 4" key="2">
    <citation type="journal article" date="2013" name="Nature">
        <title>Insights into bilaterian evolution from three spiralian genomes.</title>
        <authorList>
            <person name="Simakov O."/>
            <person name="Marletaz F."/>
            <person name="Cho S.J."/>
            <person name="Edsinger-Gonzales E."/>
            <person name="Havlak P."/>
            <person name="Hellsten U."/>
            <person name="Kuo D.H."/>
            <person name="Larsson T."/>
            <person name="Lv J."/>
            <person name="Arendt D."/>
            <person name="Savage R."/>
            <person name="Osoegawa K."/>
            <person name="de Jong P."/>
            <person name="Grimwood J."/>
            <person name="Chapman J.A."/>
            <person name="Shapiro H."/>
            <person name="Aerts A."/>
            <person name="Otillar R.P."/>
            <person name="Terry A.Y."/>
            <person name="Boore J.L."/>
            <person name="Grigoriev I.V."/>
            <person name="Lindberg D.R."/>
            <person name="Seaver E.C."/>
            <person name="Weisblat D.A."/>
            <person name="Putnam N.H."/>
            <person name="Rokhsar D.S."/>
        </authorList>
    </citation>
    <scope>NUCLEOTIDE SEQUENCE</scope>
    <source>
        <strain evidence="2 4">I ESC-2004</strain>
    </source>
</reference>
<dbReference type="InterPro" id="IPR037939">
    <property type="entry name" value="CRADD"/>
</dbReference>
<protein>
    <recommendedName>
        <fullName evidence="1">CARD domain-containing protein</fullName>
    </recommendedName>
</protein>
<gene>
    <name evidence="2" type="ORF">CAPTEDRAFT_211636</name>
</gene>
<proteinExistence type="predicted"/>
<dbReference type="Proteomes" id="UP000014760">
    <property type="component" value="Unassembled WGS sequence"/>
</dbReference>
<feature type="domain" description="CARD" evidence="1">
    <location>
        <begin position="4"/>
        <end position="93"/>
    </location>
</feature>
<evidence type="ECO:0000313" key="2">
    <source>
        <dbReference type="EMBL" id="ELT91618.1"/>
    </source>
</evidence>
<dbReference type="AlphaFoldDB" id="R7TCZ4"/>
<dbReference type="GO" id="GO:0042981">
    <property type="term" value="P:regulation of apoptotic process"/>
    <property type="evidence" value="ECO:0007669"/>
    <property type="project" value="InterPro"/>
</dbReference>
<dbReference type="EMBL" id="KB310405">
    <property type="protein sequence ID" value="ELT91618.1"/>
    <property type="molecule type" value="Genomic_DNA"/>
</dbReference>
<reference evidence="3" key="3">
    <citation type="submission" date="2015-06" db="UniProtKB">
        <authorList>
            <consortium name="EnsemblMetazoa"/>
        </authorList>
    </citation>
    <scope>IDENTIFICATION</scope>
</reference>
<dbReference type="PANTHER" id="PTHR15034:SF5">
    <property type="entry name" value="DEATH DOMAIN-CONTAINING PROTEIN CRADD"/>
    <property type="match status" value="1"/>
</dbReference>
<reference evidence="4" key="1">
    <citation type="submission" date="2012-12" db="EMBL/GenBank/DDBJ databases">
        <authorList>
            <person name="Hellsten U."/>
            <person name="Grimwood J."/>
            <person name="Chapman J.A."/>
            <person name="Shapiro H."/>
            <person name="Aerts A."/>
            <person name="Otillar R.P."/>
            <person name="Terry A.Y."/>
            <person name="Boore J.L."/>
            <person name="Simakov O."/>
            <person name="Marletaz F."/>
            <person name="Cho S.-J."/>
            <person name="Edsinger-Gonzales E."/>
            <person name="Havlak P."/>
            <person name="Kuo D.-H."/>
            <person name="Larsson T."/>
            <person name="Lv J."/>
            <person name="Arendt D."/>
            <person name="Savage R."/>
            <person name="Osoegawa K."/>
            <person name="de Jong P."/>
            <person name="Lindberg D.R."/>
            <person name="Seaver E.C."/>
            <person name="Weisblat D.A."/>
            <person name="Putnam N.H."/>
            <person name="Grigoriev I.V."/>
            <person name="Rokhsar D.S."/>
        </authorList>
    </citation>
    <scope>NUCLEOTIDE SEQUENCE</scope>
    <source>
        <strain evidence="4">I ESC-2004</strain>
    </source>
</reference>
<dbReference type="OrthoDB" id="10004338at2759"/>
<dbReference type="GO" id="GO:0070513">
    <property type="term" value="F:death domain binding"/>
    <property type="evidence" value="ECO:0007669"/>
    <property type="project" value="InterPro"/>
</dbReference>
<dbReference type="PANTHER" id="PTHR15034">
    <property type="entry name" value="DEATH DOMAIN-CONTAINING PROTEIN CRADD"/>
    <property type="match status" value="1"/>
</dbReference>
<dbReference type="PROSITE" id="PS50209">
    <property type="entry name" value="CARD"/>
    <property type="match status" value="1"/>
</dbReference>